<dbReference type="GeneID" id="36601200"/>
<accession>A0A2T4AXL4</accession>
<gene>
    <name evidence="3" type="ORF">BBK36DRAFT_1136728</name>
</gene>
<keyword evidence="4" id="KW-1185">Reference proteome</keyword>
<evidence type="ECO:0000256" key="1">
    <source>
        <dbReference type="SAM" id="Coils"/>
    </source>
</evidence>
<organism evidence="3 4">
    <name type="scientific">Trichoderma citrinoviride</name>
    <dbReference type="NCBI Taxonomy" id="58853"/>
    <lineage>
        <taxon>Eukaryota</taxon>
        <taxon>Fungi</taxon>
        <taxon>Dikarya</taxon>
        <taxon>Ascomycota</taxon>
        <taxon>Pezizomycotina</taxon>
        <taxon>Sordariomycetes</taxon>
        <taxon>Hypocreomycetidae</taxon>
        <taxon>Hypocreales</taxon>
        <taxon>Hypocreaceae</taxon>
        <taxon>Trichoderma</taxon>
    </lineage>
</organism>
<feature type="region of interest" description="Disordered" evidence="2">
    <location>
        <begin position="1"/>
        <end position="139"/>
    </location>
</feature>
<feature type="compositionally biased region" description="Low complexity" evidence="2">
    <location>
        <begin position="108"/>
        <end position="122"/>
    </location>
</feature>
<dbReference type="EMBL" id="KZ680228">
    <property type="protein sequence ID" value="PTB61815.1"/>
    <property type="molecule type" value="Genomic_DNA"/>
</dbReference>
<dbReference type="Proteomes" id="UP000241546">
    <property type="component" value="Unassembled WGS sequence"/>
</dbReference>
<protein>
    <submittedName>
        <fullName evidence="3">Uncharacterized protein</fullName>
    </submittedName>
</protein>
<evidence type="ECO:0000256" key="2">
    <source>
        <dbReference type="SAM" id="MobiDB-lite"/>
    </source>
</evidence>
<dbReference type="AlphaFoldDB" id="A0A2T4AXL4"/>
<keyword evidence="1" id="KW-0175">Coiled coil</keyword>
<evidence type="ECO:0000313" key="3">
    <source>
        <dbReference type="EMBL" id="PTB61815.1"/>
    </source>
</evidence>
<reference evidence="4" key="1">
    <citation type="submission" date="2016-07" db="EMBL/GenBank/DDBJ databases">
        <title>Multiple horizontal gene transfer events from other fungi enriched the ability of initially mycotrophic Trichoderma (Ascomycota) to feed on dead plant biomass.</title>
        <authorList>
            <consortium name="DOE Joint Genome Institute"/>
            <person name="Atanasova L."/>
            <person name="Chenthamara K."/>
            <person name="Zhang J."/>
            <person name="Grujic M."/>
            <person name="Henrissat B."/>
            <person name="Kuo A."/>
            <person name="Aerts A."/>
            <person name="Salamov A."/>
            <person name="Lipzen A."/>
            <person name="Labutti K."/>
            <person name="Barry K."/>
            <person name="Miao Y."/>
            <person name="Rahimi M.J."/>
            <person name="Shen Q."/>
            <person name="Grigoriev I.V."/>
            <person name="Kubicek C.P."/>
            <person name="Druzhinina I.S."/>
        </authorList>
    </citation>
    <scope>NUCLEOTIDE SEQUENCE [LARGE SCALE GENOMIC DNA]</scope>
    <source>
        <strain evidence="4">TUCIM 6016</strain>
    </source>
</reference>
<sequence>MNPSEKRRGGGRSNSTGPGWRTGQAAHTNRHGSRGGGGANTATNGAGGNNSDNLPVMPPRAAMTGTSSTGADDSHNAGGTLLERKRKEKGQGKDGVPGSNNSSGTARGSSPHGSNPSGSPVSKQHRRQQHSEAAATAHLLREKDERIAYLEDEMAIMEREFHRELDKLSQAESETATFWQGKHSALNQQYLRTDTELRLLRAEVDVREAEREELRQGVEVLRRELQEKDDEIRRLRGQVRGLKDFVSTSTRTDDQTSDEVFGDGMTKLGNGLQNWVITNFRKAKLDLSKASDDTLAELGQLVPMYEELIHTSKVHLLQSIVSSILVDMVFNAYYVGLSEQDTQHIQQMERLLSSLCSSTDVVNQWRSSTLALLRREAHHLHDNTDAFAEAVMARITHLLDSIITASPPPSSSSSSTIASTSAPTSSTASSSSSAAAAAPAASSSATTSTSTARDSALRVLVKNSIELARLLVVQKARLRVYMPAILPHQQVLFEPDTMEDMGGEEDEDDNLASREISCVVFPGVIKHGDENGGHMQYRNVIVKARVLCSPEE</sequence>
<dbReference type="OrthoDB" id="5328813at2759"/>
<feature type="compositionally biased region" description="Basic and acidic residues" evidence="2">
    <location>
        <begin position="82"/>
        <end position="92"/>
    </location>
</feature>
<evidence type="ECO:0000313" key="4">
    <source>
        <dbReference type="Proteomes" id="UP000241546"/>
    </source>
</evidence>
<proteinExistence type="predicted"/>
<feature type="region of interest" description="Disordered" evidence="2">
    <location>
        <begin position="406"/>
        <end position="430"/>
    </location>
</feature>
<dbReference type="RefSeq" id="XP_024745135.1">
    <property type="nucleotide sequence ID" value="XM_024893082.1"/>
</dbReference>
<name>A0A2T4AXL4_9HYPO</name>
<feature type="coiled-coil region" evidence="1">
    <location>
        <begin position="140"/>
        <end position="238"/>
    </location>
</feature>
<feature type="compositionally biased region" description="Polar residues" evidence="2">
    <location>
        <begin position="98"/>
        <end position="107"/>
    </location>
</feature>